<dbReference type="EMBL" id="QGKV02001556">
    <property type="protein sequence ID" value="KAF3519372.1"/>
    <property type="molecule type" value="Genomic_DNA"/>
</dbReference>
<name>A0ABQ7AYS9_BRACR</name>
<gene>
    <name evidence="1" type="ORF">DY000_02060001</name>
</gene>
<keyword evidence="2" id="KW-1185">Reference proteome</keyword>
<reference evidence="1 2" key="1">
    <citation type="journal article" date="2020" name="BMC Genomics">
        <title>Intraspecific diversification of the crop wild relative Brassica cretica Lam. using demographic model selection.</title>
        <authorList>
            <person name="Kioukis A."/>
            <person name="Michalopoulou V.A."/>
            <person name="Briers L."/>
            <person name="Pirintsos S."/>
            <person name="Studholme D.J."/>
            <person name="Pavlidis P."/>
            <person name="Sarris P.F."/>
        </authorList>
    </citation>
    <scope>NUCLEOTIDE SEQUENCE [LARGE SCALE GENOMIC DNA]</scope>
    <source>
        <strain evidence="2">cv. PFS-1207/04</strain>
    </source>
</reference>
<proteinExistence type="predicted"/>
<sequence length="135" mass="14523">MKSSKKTSKAVKLALLRSGAASPAFPSVVTHGQTLNVKAVLGMEGSNVVCKCMGSVEIKNLQLKAFLILAQTISACSTSARKQDDLRQLAESSRPDQHVGQLAFPISAITQLAFRSVPAPGSSLWWSIQPYLRLR</sequence>
<comment type="caution">
    <text evidence="1">The sequence shown here is derived from an EMBL/GenBank/DDBJ whole genome shotgun (WGS) entry which is preliminary data.</text>
</comment>
<dbReference type="Proteomes" id="UP000266723">
    <property type="component" value="Unassembled WGS sequence"/>
</dbReference>
<evidence type="ECO:0000313" key="1">
    <source>
        <dbReference type="EMBL" id="KAF3519372.1"/>
    </source>
</evidence>
<organism evidence="1 2">
    <name type="scientific">Brassica cretica</name>
    <name type="common">Mustard</name>
    <dbReference type="NCBI Taxonomy" id="69181"/>
    <lineage>
        <taxon>Eukaryota</taxon>
        <taxon>Viridiplantae</taxon>
        <taxon>Streptophyta</taxon>
        <taxon>Embryophyta</taxon>
        <taxon>Tracheophyta</taxon>
        <taxon>Spermatophyta</taxon>
        <taxon>Magnoliopsida</taxon>
        <taxon>eudicotyledons</taxon>
        <taxon>Gunneridae</taxon>
        <taxon>Pentapetalae</taxon>
        <taxon>rosids</taxon>
        <taxon>malvids</taxon>
        <taxon>Brassicales</taxon>
        <taxon>Brassicaceae</taxon>
        <taxon>Brassiceae</taxon>
        <taxon>Brassica</taxon>
    </lineage>
</organism>
<evidence type="ECO:0000313" key="2">
    <source>
        <dbReference type="Proteomes" id="UP000266723"/>
    </source>
</evidence>
<protein>
    <submittedName>
        <fullName evidence="1">Uncharacterized protein</fullName>
    </submittedName>
</protein>
<accession>A0ABQ7AYS9</accession>